<dbReference type="PATRIC" id="fig|423471.3.peg.1236"/>
<dbReference type="EMBL" id="AESD01000211">
    <property type="protein sequence ID" value="EHJ13983.1"/>
    <property type="molecule type" value="Genomic_DNA"/>
</dbReference>
<dbReference type="InterPro" id="IPR010095">
    <property type="entry name" value="Cas12f1-like_TNB"/>
</dbReference>
<evidence type="ECO:0000256" key="1">
    <source>
        <dbReference type="ARBA" id="ARBA00023125"/>
    </source>
</evidence>
<dbReference type="AlphaFoldDB" id="G5J1F2"/>
<reference evidence="3 4" key="1">
    <citation type="journal article" date="2011" name="Front. Microbiol.">
        <title>Two Strains of Crocosphaera watsonii with Highly Conserved Genomes are Distinguished by Strain-Specific Features.</title>
        <authorList>
            <person name="Bench S.R."/>
            <person name="Ilikchyan I.N."/>
            <person name="Tripp H.J."/>
            <person name="Zehr J.P."/>
        </authorList>
    </citation>
    <scope>NUCLEOTIDE SEQUENCE [LARGE SCALE GENOMIC DNA]</scope>
    <source>
        <strain evidence="3 4">WH 0003</strain>
    </source>
</reference>
<organism evidence="3 4">
    <name type="scientific">Crocosphaera watsonii WH 0003</name>
    <dbReference type="NCBI Taxonomy" id="423471"/>
    <lineage>
        <taxon>Bacteria</taxon>
        <taxon>Bacillati</taxon>
        <taxon>Cyanobacteriota</taxon>
        <taxon>Cyanophyceae</taxon>
        <taxon>Oscillatoriophycideae</taxon>
        <taxon>Chroococcales</taxon>
        <taxon>Aphanothecaceae</taxon>
        <taxon>Crocosphaera</taxon>
    </lineage>
</organism>
<comment type="caution">
    <text evidence="3">The sequence shown here is derived from an EMBL/GenBank/DDBJ whole genome shotgun (WGS) entry which is preliminary data.</text>
</comment>
<feature type="domain" description="Cas12f1-like TNB" evidence="2">
    <location>
        <begin position="27"/>
        <end position="91"/>
    </location>
</feature>
<evidence type="ECO:0000259" key="2">
    <source>
        <dbReference type="Pfam" id="PF07282"/>
    </source>
</evidence>
<keyword evidence="1" id="KW-0238">DNA-binding</keyword>
<dbReference type="GO" id="GO:0003677">
    <property type="term" value="F:DNA binding"/>
    <property type="evidence" value="ECO:0007669"/>
    <property type="project" value="UniProtKB-KW"/>
</dbReference>
<evidence type="ECO:0000313" key="4">
    <source>
        <dbReference type="Proteomes" id="UP000003477"/>
    </source>
</evidence>
<dbReference type="NCBIfam" id="NF040570">
    <property type="entry name" value="guided_TnpB"/>
    <property type="match status" value="1"/>
</dbReference>
<sequence length="129" mass="14322">MIAYEDLKVKNLVRNKKLAKSINDAGWSQLRKWIEYFGGKYGRLTIAVNPAYTSQECFNCGQLIKKSLSVRTHVCSCGYSEDRDKMAALNILKKATIGHIGSWSEDLNAWGDSTSVLVGSNTCQGKLSQ</sequence>
<dbReference type="NCBIfam" id="TIGR01766">
    <property type="entry name" value="IS200/IS605 family accessory protein TnpB-like domain"/>
    <property type="match status" value="1"/>
</dbReference>
<evidence type="ECO:0000313" key="3">
    <source>
        <dbReference type="EMBL" id="EHJ13983.1"/>
    </source>
</evidence>
<protein>
    <submittedName>
        <fullName evidence="3">Transposase, IS200/IS605 family</fullName>
    </submittedName>
</protein>
<proteinExistence type="predicted"/>
<name>G5J1F2_CROWT</name>
<dbReference type="Proteomes" id="UP000003477">
    <property type="component" value="Unassembled WGS sequence"/>
</dbReference>
<dbReference type="Pfam" id="PF07282">
    <property type="entry name" value="Cas12f1-like_TNB"/>
    <property type="match status" value="1"/>
</dbReference>
<gene>
    <name evidence="3" type="ORF">CWATWH0003_1336</name>
</gene>
<accession>G5J1F2</accession>